<keyword evidence="2" id="KW-1185">Reference proteome</keyword>
<gene>
    <name evidence="1" type="ORF">GA0061098_101631</name>
</gene>
<reference evidence="2" key="1">
    <citation type="submission" date="2016-08" db="EMBL/GenBank/DDBJ databases">
        <authorList>
            <person name="Varghese N."/>
            <person name="Submissions Spin"/>
        </authorList>
    </citation>
    <scope>NUCLEOTIDE SEQUENCE [LARGE SCALE GENOMIC DNA]</scope>
    <source>
        <strain evidence="2">ERR11</strain>
    </source>
</reference>
<dbReference type="AlphaFoldDB" id="A0A1C3XHL9"/>
<evidence type="ECO:0000313" key="1">
    <source>
        <dbReference type="EMBL" id="SCB51699.1"/>
    </source>
</evidence>
<evidence type="ECO:0000313" key="2">
    <source>
        <dbReference type="Proteomes" id="UP000199184"/>
    </source>
</evidence>
<proteinExistence type="predicted"/>
<sequence length="245" mass="27619">MKISRPPLPFKEAPMLDAYLKNKVKLPTYVDGARRAIEDSITSTLFTPLKFMSPQDAGRILSWLIQPTSARAIEITRIDFWPRFRVDEGALNAYTIEPDLIFDGQLDQEPARWIVEVKWDADLLRSQIEEQARLCARPGARTFHVSLVKTAALEAFQSPSSTIIQWYQLLSSLRRAYGQETTAGASAAWCIDAIAFLGKLGIGPFNGFAHLNLEKVQVGESYRFSRREWSLPELIDVTPSLFSLA</sequence>
<name>A0A1C3XHL9_9BRAD</name>
<dbReference type="EMBL" id="FMAI01000016">
    <property type="protein sequence ID" value="SCB51699.1"/>
    <property type="molecule type" value="Genomic_DNA"/>
</dbReference>
<organism evidence="1 2">
    <name type="scientific">Bradyrhizobium shewense</name>
    <dbReference type="NCBI Taxonomy" id="1761772"/>
    <lineage>
        <taxon>Bacteria</taxon>
        <taxon>Pseudomonadati</taxon>
        <taxon>Pseudomonadota</taxon>
        <taxon>Alphaproteobacteria</taxon>
        <taxon>Hyphomicrobiales</taxon>
        <taxon>Nitrobacteraceae</taxon>
        <taxon>Bradyrhizobium</taxon>
    </lineage>
</organism>
<protein>
    <submittedName>
        <fullName evidence="1">Uncharacterized protein</fullName>
    </submittedName>
</protein>
<accession>A0A1C3XHL9</accession>
<dbReference type="Proteomes" id="UP000199184">
    <property type="component" value="Unassembled WGS sequence"/>
</dbReference>